<dbReference type="Proteomes" id="UP001239111">
    <property type="component" value="Chromosome 2"/>
</dbReference>
<organism evidence="1 2">
    <name type="scientific">Eretmocerus hayati</name>
    <dbReference type="NCBI Taxonomy" id="131215"/>
    <lineage>
        <taxon>Eukaryota</taxon>
        <taxon>Metazoa</taxon>
        <taxon>Ecdysozoa</taxon>
        <taxon>Arthropoda</taxon>
        <taxon>Hexapoda</taxon>
        <taxon>Insecta</taxon>
        <taxon>Pterygota</taxon>
        <taxon>Neoptera</taxon>
        <taxon>Endopterygota</taxon>
        <taxon>Hymenoptera</taxon>
        <taxon>Apocrita</taxon>
        <taxon>Proctotrupomorpha</taxon>
        <taxon>Chalcidoidea</taxon>
        <taxon>Aphelinidae</taxon>
        <taxon>Aphelininae</taxon>
        <taxon>Eretmocerus</taxon>
    </lineage>
</organism>
<reference evidence="1" key="1">
    <citation type="submission" date="2023-04" db="EMBL/GenBank/DDBJ databases">
        <title>A chromosome-level genome assembly of the parasitoid wasp Eretmocerus hayati.</title>
        <authorList>
            <person name="Zhong Y."/>
            <person name="Liu S."/>
            <person name="Liu Y."/>
        </authorList>
    </citation>
    <scope>NUCLEOTIDE SEQUENCE</scope>
    <source>
        <strain evidence="1">ZJU_SS_LIU_2023</strain>
    </source>
</reference>
<keyword evidence="2" id="KW-1185">Reference proteome</keyword>
<protein>
    <submittedName>
        <fullName evidence="1">Uncharacterized protein</fullName>
    </submittedName>
</protein>
<name>A0ACC2P3R4_9HYME</name>
<evidence type="ECO:0000313" key="2">
    <source>
        <dbReference type="Proteomes" id="UP001239111"/>
    </source>
</evidence>
<gene>
    <name evidence="1" type="ORF">QAD02_012966</name>
</gene>
<proteinExistence type="predicted"/>
<accession>A0ACC2P3R4</accession>
<comment type="caution">
    <text evidence="1">The sequence shown here is derived from an EMBL/GenBank/DDBJ whole genome shotgun (WGS) entry which is preliminary data.</text>
</comment>
<evidence type="ECO:0000313" key="1">
    <source>
        <dbReference type="EMBL" id="KAJ8677179.1"/>
    </source>
</evidence>
<dbReference type="EMBL" id="CM056742">
    <property type="protein sequence ID" value="KAJ8677179.1"/>
    <property type="molecule type" value="Genomic_DNA"/>
</dbReference>
<sequence>MANFILCGGFDSMNVIFREMLKYERIHSLRREWFAGKRAAASNIATSFNGSRGSSGSSSRFQRKSVTVNSISSSGVPANSSNSVPATQGAALGSTFAAISTNSRAPVATGSPFNDVESYIRRGKNTFLEIVGMERSL</sequence>